<reference evidence="4 5" key="1">
    <citation type="submission" date="2018-09" db="EMBL/GenBank/DDBJ databases">
        <title>Genomic Encyclopedia of Archaeal and Bacterial Type Strains, Phase II (KMG-II): from individual species to whole genera.</title>
        <authorList>
            <person name="Goeker M."/>
        </authorList>
    </citation>
    <scope>NUCLEOTIDE SEQUENCE [LARGE SCALE GENOMIC DNA]</scope>
    <source>
        <strain evidence="4 5">DSM 11458</strain>
    </source>
</reference>
<dbReference type="Pfam" id="PF00072">
    <property type="entry name" value="Response_reg"/>
    <property type="match status" value="1"/>
</dbReference>
<sequence>MRILAIDDDPIILDTISHYLSGDLNYALECHASAESALASLNEAQLTYDCILLDIMLPGTNGIEFCQVLRRMKKYSSTPILMITSNREPGLMQRAFDAGATDFLPKPLNAIELRARVISAGMLNQSIATANDTQQELNKLRKMRFDDIPNLDVEGVYDIRDLENYFLRFRPGCYAMSLINLHIDALHDIFNPKEPSIFLEGLRHSAQAMAAVMGPDAAKIAYVGKGYFVGVNSGRNRINILELTNRFNQELSMLWDCTATGMLHPPTGKIRLGSDQRFWSGLSIANKLREFAPISEDAFKPTSRVEDNLFTELAW</sequence>
<evidence type="ECO:0000256" key="1">
    <source>
        <dbReference type="ARBA" id="ARBA00022553"/>
    </source>
</evidence>
<dbReference type="SUPFAM" id="SSF52172">
    <property type="entry name" value="CheY-like"/>
    <property type="match status" value="1"/>
</dbReference>
<keyword evidence="5" id="KW-1185">Reference proteome</keyword>
<dbReference type="Gene3D" id="3.40.50.2300">
    <property type="match status" value="1"/>
</dbReference>
<dbReference type="PROSITE" id="PS50110">
    <property type="entry name" value="RESPONSE_REGULATORY"/>
    <property type="match status" value="1"/>
</dbReference>
<evidence type="ECO:0000256" key="2">
    <source>
        <dbReference type="PROSITE-ProRule" id="PRU00169"/>
    </source>
</evidence>
<dbReference type="RefSeq" id="WP_025061666.1">
    <property type="nucleotide sequence ID" value="NZ_RAQK01000002.1"/>
</dbReference>
<organism evidence="4 5">
    <name type="scientific">Sulfitobacter guttiformis</name>
    <dbReference type="NCBI Taxonomy" id="74349"/>
    <lineage>
        <taxon>Bacteria</taxon>
        <taxon>Pseudomonadati</taxon>
        <taxon>Pseudomonadota</taxon>
        <taxon>Alphaproteobacteria</taxon>
        <taxon>Rhodobacterales</taxon>
        <taxon>Roseobacteraceae</taxon>
        <taxon>Sulfitobacter</taxon>
    </lineage>
</organism>
<gene>
    <name evidence="4" type="ORF">C8N30_3420</name>
</gene>
<protein>
    <submittedName>
        <fullName evidence="4">Response regulator receiver domain-containing protein</fullName>
    </submittedName>
</protein>
<dbReference type="InterPro" id="IPR050595">
    <property type="entry name" value="Bact_response_regulator"/>
</dbReference>
<comment type="caution">
    <text evidence="4">The sequence shown here is derived from an EMBL/GenBank/DDBJ whole genome shotgun (WGS) entry which is preliminary data.</text>
</comment>
<dbReference type="InterPro" id="IPR011006">
    <property type="entry name" value="CheY-like_superfamily"/>
</dbReference>
<name>A0A420DJA9_9RHOB</name>
<dbReference type="AlphaFoldDB" id="A0A420DJA9"/>
<proteinExistence type="predicted"/>
<dbReference type="OrthoDB" id="7326651at2"/>
<accession>A0A420DJA9</accession>
<evidence type="ECO:0000313" key="5">
    <source>
        <dbReference type="Proteomes" id="UP000284407"/>
    </source>
</evidence>
<dbReference type="InterPro" id="IPR001789">
    <property type="entry name" value="Sig_transdc_resp-reg_receiver"/>
</dbReference>
<dbReference type="EMBL" id="RAQK01000002">
    <property type="protein sequence ID" value="RKE94298.1"/>
    <property type="molecule type" value="Genomic_DNA"/>
</dbReference>
<evidence type="ECO:0000259" key="3">
    <source>
        <dbReference type="PROSITE" id="PS50110"/>
    </source>
</evidence>
<dbReference type="Proteomes" id="UP000284407">
    <property type="component" value="Unassembled WGS sequence"/>
</dbReference>
<keyword evidence="1 2" id="KW-0597">Phosphoprotein</keyword>
<dbReference type="GO" id="GO:0000160">
    <property type="term" value="P:phosphorelay signal transduction system"/>
    <property type="evidence" value="ECO:0007669"/>
    <property type="project" value="InterPro"/>
</dbReference>
<dbReference type="PANTHER" id="PTHR44591:SF3">
    <property type="entry name" value="RESPONSE REGULATORY DOMAIN-CONTAINING PROTEIN"/>
    <property type="match status" value="1"/>
</dbReference>
<feature type="domain" description="Response regulatory" evidence="3">
    <location>
        <begin position="2"/>
        <end position="121"/>
    </location>
</feature>
<feature type="modified residue" description="4-aspartylphosphate" evidence="2">
    <location>
        <position position="54"/>
    </location>
</feature>
<dbReference type="PANTHER" id="PTHR44591">
    <property type="entry name" value="STRESS RESPONSE REGULATOR PROTEIN 1"/>
    <property type="match status" value="1"/>
</dbReference>
<evidence type="ECO:0000313" key="4">
    <source>
        <dbReference type="EMBL" id="RKE94298.1"/>
    </source>
</evidence>
<dbReference type="SMART" id="SM00448">
    <property type="entry name" value="REC"/>
    <property type="match status" value="1"/>
</dbReference>
<dbReference type="STRING" id="1443111.Z949_1058"/>